<dbReference type="PANTHER" id="PTHR33841">
    <property type="entry name" value="DNA METHYLTRANSFERASE YEEA-RELATED"/>
    <property type="match status" value="1"/>
</dbReference>
<reference evidence="8" key="1">
    <citation type="journal article" date="2019" name="Int. J. Syst. Evol. Microbiol.">
        <title>The Global Catalogue of Microorganisms (GCM) 10K type strain sequencing project: providing services to taxonomists for standard genome sequencing and annotation.</title>
        <authorList>
            <consortium name="The Broad Institute Genomics Platform"/>
            <consortium name="The Broad Institute Genome Sequencing Center for Infectious Disease"/>
            <person name="Wu L."/>
            <person name="Ma J."/>
        </authorList>
    </citation>
    <scope>NUCLEOTIDE SEQUENCE [LARGE SCALE GENOMIC DNA]</scope>
    <source>
        <strain evidence="8">JCM 17555</strain>
    </source>
</reference>
<dbReference type="InterPro" id="IPR050953">
    <property type="entry name" value="N4_N6_ade-DNA_methylase"/>
</dbReference>
<evidence type="ECO:0000259" key="6">
    <source>
        <dbReference type="Pfam" id="PF07669"/>
    </source>
</evidence>
<evidence type="ECO:0000256" key="4">
    <source>
        <dbReference type="ARBA" id="ARBA00022691"/>
    </source>
</evidence>
<keyword evidence="8" id="KW-1185">Reference proteome</keyword>
<keyword evidence="4" id="KW-0949">S-adenosyl-L-methionine</keyword>
<keyword evidence="2" id="KW-0489">Methyltransferase</keyword>
<evidence type="ECO:0000256" key="3">
    <source>
        <dbReference type="ARBA" id="ARBA00022679"/>
    </source>
</evidence>
<proteinExistence type="predicted"/>
<dbReference type="InterPro" id="IPR011639">
    <property type="entry name" value="MethylTrfase_TaqI-like_dom"/>
</dbReference>
<dbReference type="PRINTS" id="PR00507">
    <property type="entry name" value="N12N6MTFRASE"/>
</dbReference>
<evidence type="ECO:0000256" key="1">
    <source>
        <dbReference type="ARBA" id="ARBA00011900"/>
    </source>
</evidence>
<evidence type="ECO:0000313" key="8">
    <source>
        <dbReference type="Proteomes" id="UP001501337"/>
    </source>
</evidence>
<dbReference type="Pfam" id="PF07669">
    <property type="entry name" value="Eco57I"/>
    <property type="match status" value="1"/>
</dbReference>
<dbReference type="Proteomes" id="UP001501337">
    <property type="component" value="Unassembled WGS sequence"/>
</dbReference>
<accession>A0ABP7Q736</accession>
<dbReference type="PANTHER" id="PTHR33841:SF1">
    <property type="entry name" value="DNA METHYLTRANSFERASE A"/>
    <property type="match status" value="1"/>
</dbReference>
<organism evidence="7 8">
    <name type="scientific">Allohahella marinimesophila</name>
    <dbReference type="NCBI Taxonomy" id="1054972"/>
    <lineage>
        <taxon>Bacteria</taxon>
        <taxon>Pseudomonadati</taxon>
        <taxon>Pseudomonadota</taxon>
        <taxon>Gammaproteobacteria</taxon>
        <taxon>Oceanospirillales</taxon>
        <taxon>Hahellaceae</taxon>
        <taxon>Allohahella</taxon>
    </lineage>
</organism>
<dbReference type="SUPFAM" id="SSF53335">
    <property type="entry name" value="S-adenosyl-L-methionine-dependent methyltransferases"/>
    <property type="match status" value="1"/>
</dbReference>
<evidence type="ECO:0000313" key="7">
    <source>
        <dbReference type="EMBL" id="GAA3977373.1"/>
    </source>
</evidence>
<comment type="caution">
    <text evidence="7">The sequence shown here is derived from an EMBL/GenBank/DDBJ whole genome shotgun (WGS) entry which is preliminary data.</text>
</comment>
<sequence length="744" mass="81124">MSAPRPVEAEYLAAAEVALTKAIGRGRGPACFELRLQVLEAVSALFGGFDLAAFHETFGVRSKSPTAELLEFAAPVARAIERSPIQPALALSVLAREALHEQDRKSTGAYHTDFRLATRLAKLAAPKLSYRSKVIDPACGAGILLAALTHAVCGMNRAKTAYWLAHGVYAADLSGNSLRAALLALASFTDDVSTLKAMRARWYCGDSLMADRKVWATMAPEGFDGVIGNPPWEKVKLSRHEFLKSSGTKRHYGAQINGLDEVRFAQQRDEVANYSRRLLARYPDLGKGEPDLYIAFTDLFLELCKEQGVVAALNPGGLIRSQGTRAMRQKIFDASQSVSISIIDNRARFFAIDTRFKFLAVALTKAGSKKSKHEPITLMHERGTPTGLEITGTATIERAALAGVRGDLSLPEVRSVSEWKLFSKIGEAGVSWVEPGNGWTPKFCREVDMTKERPKFLGRATPGALPLAEGRMVQAHRFGVKGHVSGTGRSALWEAYAVGGSRLAPQFWIRASDMPSANRHRADLLRVGFCDIAGQTNERSLMASLIPAGIVCGNKVPTILFPEDPSEERLLVWVSIANSFAFDWMLRRVLTTTVNYFLLQSVPMPKLTKDGLPWKRMASAARELRTLDSAGATRETYERMAQLRGEIDAEVAVAYGLDLKDMELVLQDFPLLDRGQVGLPGEAKSTITRDSALAAMAKRTGSQAKVWSHRAMEARALGAMAYVPSELALGGEEIEEGVGDKNYG</sequence>
<evidence type="ECO:0000256" key="2">
    <source>
        <dbReference type="ARBA" id="ARBA00022603"/>
    </source>
</evidence>
<keyword evidence="3" id="KW-0808">Transferase</keyword>
<dbReference type="EMBL" id="BAABBO010000021">
    <property type="protein sequence ID" value="GAA3977373.1"/>
    <property type="molecule type" value="Genomic_DNA"/>
</dbReference>
<feature type="domain" description="Type II methyltransferase M.TaqI-like" evidence="6">
    <location>
        <begin position="213"/>
        <end position="343"/>
    </location>
</feature>
<dbReference type="RefSeq" id="WP_344809324.1">
    <property type="nucleotide sequence ID" value="NZ_BAABBO010000021.1"/>
</dbReference>
<dbReference type="InterPro" id="IPR029063">
    <property type="entry name" value="SAM-dependent_MTases_sf"/>
</dbReference>
<gene>
    <name evidence="7" type="ORF">GCM10022278_37680</name>
</gene>
<protein>
    <recommendedName>
        <fullName evidence="1">site-specific DNA-methyltransferase (adenine-specific)</fullName>
        <ecNumber evidence="1">2.1.1.72</ecNumber>
    </recommendedName>
</protein>
<dbReference type="EC" id="2.1.1.72" evidence="1"/>
<dbReference type="Gene3D" id="3.40.50.150">
    <property type="entry name" value="Vaccinia Virus protein VP39"/>
    <property type="match status" value="1"/>
</dbReference>
<name>A0ABP7Q736_9GAMM</name>
<comment type="catalytic activity">
    <reaction evidence="5">
        <text>a 2'-deoxyadenosine in DNA + S-adenosyl-L-methionine = an N(6)-methyl-2'-deoxyadenosine in DNA + S-adenosyl-L-homocysteine + H(+)</text>
        <dbReference type="Rhea" id="RHEA:15197"/>
        <dbReference type="Rhea" id="RHEA-COMP:12418"/>
        <dbReference type="Rhea" id="RHEA-COMP:12419"/>
        <dbReference type="ChEBI" id="CHEBI:15378"/>
        <dbReference type="ChEBI" id="CHEBI:57856"/>
        <dbReference type="ChEBI" id="CHEBI:59789"/>
        <dbReference type="ChEBI" id="CHEBI:90615"/>
        <dbReference type="ChEBI" id="CHEBI:90616"/>
        <dbReference type="EC" id="2.1.1.72"/>
    </reaction>
</comment>
<evidence type="ECO:0000256" key="5">
    <source>
        <dbReference type="ARBA" id="ARBA00047942"/>
    </source>
</evidence>